<accession>A0A1G5JGT2</accession>
<organism evidence="1 2">
    <name type="scientific">Paenibacillus polysaccharolyticus</name>
    <dbReference type="NCBI Taxonomy" id="582692"/>
    <lineage>
        <taxon>Bacteria</taxon>
        <taxon>Bacillati</taxon>
        <taxon>Bacillota</taxon>
        <taxon>Bacilli</taxon>
        <taxon>Bacillales</taxon>
        <taxon>Paenibacillaceae</taxon>
        <taxon>Paenibacillus</taxon>
    </lineage>
</organism>
<dbReference type="STRING" id="582692.SAMN05720606_11139"/>
<dbReference type="RefSeq" id="WP_090921856.1">
    <property type="nucleotide sequence ID" value="NZ_FMVM01000011.1"/>
</dbReference>
<gene>
    <name evidence="1" type="ORF">SAMN05720606_11139</name>
</gene>
<name>A0A1G5JGT2_9BACL</name>
<protein>
    <recommendedName>
        <fullName evidence="3">DUF4367 domain-containing protein</fullName>
    </recommendedName>
</protein>
<dbReference type="AlphaFoldDB" id="A0A1G5JGT2"/>
<dbReference type="Proteomes" id="UP000198538">
    <property type="component" value="Unassembled WGS sequence"/>
</dbReference>
<evidence type="ECO:0000313" key="2">
    <source>
        <dbReference type="Proteomes" id="UP000198538"/>
    </source>
</evidence>
<dbReference type="EMBL" id="FMVM01000011">
    <property type="protein sequence ID" value="SCY87507.1"/>
    <property type="molecule type" value="Genomic_DNA"/>
</dbReference>
<evidence type="ECO:0000313" key="1">
    <source>
        <dbReference type="EMBL" id="SCY87507.1"/>
    </source>
</evidence>
<keyword evidence="2" id="KW-1185">Reference proteome</keyword>
<evidence type="ECO:0008006" key="3">
    <source>
        <dbReference type="Google" id="ProtNLM"/>
    </source>
</evidence>
<sequence length="220" mass="24848">MDINNQNGDFLGRIQMEAQESDYVVDQIIRTLKPGDGKAIYIANAGEHQFTQQTNYAAVEWEHGLEQLKETLTEWQPQFPAHAEVESIQVYYGFDNLTPDEIEAMAEESRTTGQQVVIRDLHPNNKLVGIRIQYQGEGALTLHIFGTTKSRVYLSEDELSQVKPLRVRDAEAFYFSNHGMDRLIWIEVGSNGKALQYELIGQQQSAAALIQIAEGMSIES</sequence>
<reference evidence="2" key="1">
    <citation type="submission" date="2016-10" db="EMBL/GenBank/DDBJ databases">
        <authorList>
            <person name="Varghese N."/>
            <person name="Submissions S."/>
        </authorList>
    </citation>
    <scope>NUCLEOTIDE SEQUENCE [LARGE SCALE GENOMIC DNA]</scope>
    <source>
        <strain evidence="2">BL9</strain>
    </source>
</reference>
<proteinExistence type="predicted"/>